<dbReference type="EMBL" id="OE184047">
    <property type="protein sequence ID" value="CAD7576270.1"/>
    <property type="molecule type" value="Genomic_DNA"/>
</dbReference>
<evidence type="ECO:0000313" key="1">
    <source>
        <dbReference type="EMBL" id="CAD7576270.1"/>
    </source>
</evidence>
<gene>
    <name evidence="1" type="ORF">TCMB3V08_LOCUS8842</name>
</gene>
<proteinExistence type="predicted"/>
<accession>A0A7R9JBN2</accession>
<name>A0A7R9JBN2_TIMCA</name>
<protein>
    <submittedName>
        <fullName evidence="1">(California timema) hypothetical protein</fullName>
    </submittedName>
</protein>
<dbReference type="AlphaFoldDB" id="A0A7R9JBN2"/>
<reference evidence="1" key="1">
    <citation type="submission" date="2020-11" db="EMBL/GenBank/DDBJ databases">
        <authorList>
            <person name="Tran Van P."/>
        </authorList>
    </citation>
    <scope>NUCLEOTIDE SEQUENCE</scope>
</reference>
<sequence>MTIEAAKVAEVARKYVEDVRDKATTHGTLYGIGSQPQYKATFQRMHRQDINHGSQLQVGNPSSSKVVSGQEKQGRRARHFFPGQCLKCAGQHQTRHCTACARRGHVEPVCLSETRQGVNTARARQVTDITEYHKQDSEEISAEGLELYNIKDVSKYSVPDTKRQPTMPAIKLSLRIDGPETSCPNASWEHFPTHSESKESTQYLHKASSLISELMASLALVTISGCRGDVDPSLARPRWSVRSIEHKCIDISSRFKECLNWEPFICFSCCKPIALDDLLRAEDARRTGGKRSVPAKRRWTRAGVHLCCTLESCALKLEIFKYTECSETHGPNCTYSLLEPRVSTTSLYTYIRQPVQHACTTGCIGARRAILHTSTSRSTAQNLPQLIVNNPPVHIEM</sequence>
<organism evidence="1">
    <name type="scientific">Timema californicum</name>
    <name type="common">California timema</name>
    <name type="synonym">Walking stick</name>
    <dbReference type="NCBI Taxonomy" id="61474"/>
    <lineage>
        <taxon>Eukaryota</taxon>
        <taxon>Metazoa</taxon>
        <taxon>Ecdysozoa</taxon>
        <taxon>Arthropoda</taxon>
        <taxon>Hexapoda</taxon>
        <taxon>Insecta</taxon>
        <taxon>Pterygota</taxon>
        <taxon>Neoptera</taxon>
        <taxon>Polyneoptera</taxon>
        <taxon>Phasmatodea</taxon>
        <taxon>Timematodea</taxon>
        <taxon>Timematoidea</taxon>
        <taxon>Timematidae</taxon>
        <taxon>Timema</taxon>
    </lineage>
</organism>